<name>A0ABW7F312_9BURK</name>
<sequence length="213" mass="24214">MPRLFLPPLLFATLLCAQPAAAERPLQARSHDAISIKPSQRAALLDGRCGNDEWDVATKIELPAQVAIYLMHDREYFYLCVKGKAEDYTGLDLYIEHEETGHLHHFHLSAQMGERVHTDKGWGESATWDLKDYAGFWIPYFGLEDPENRKGPKFARGTHRQMQVLRKKFAGTTWNMMIGVGAIRHEGKGAAFVYPEGAVNSDKSTWRKYSFSE</sequence>
<proteinExistence type="predicted"/>
<reference evidence="2 3" key="1">
    <citation type="submission" date="2024-08" db="EMBL/GenBank/DDBJ databases">
        <authorList>
            <person name="Lu H."/>
        </authorList>
    </citation>
    <scope>NUCLEOTIDE SEQUENCE [LARGE SCALE GENOMIC DNA]</scope>
    <source>
        <strain evidence="2 3">LYH14W</strain>
    </source>
</reference>
<evidence type="ECO:0000256" key="1">
    <source>
        <dbReference type="SAM" id="SignalP"/>
    </source>
</evidence>
<dbReference type="EMBL" id="JBIGHV010000005">
    <property type="protein sequence ID" value="MFG6430993.1"/>
    <property type="molecule type" value="Genomic_DNA"/>
</dbReference>
<evidence type="ECO:0000313" key="2">
    <source>
        <dbReference type="EMBL" id="MFG6430993.1"/>
    </source>
</evidence>
<accession>A0ABW7F312</accession>
<keyword evidence="1" id="KW-0732">Signal</keyword>
<protein>
    <recommendedName>
        <fullName evidence="4">Carbohydrate-binding domain-containing protein</fullName>
    </recommendedName>
</protein>
<feature type="chain" id="PRO_5047463790" description="Carbohydrate-binding domain-containing protein" evidence="1">
    <location>
        <begin position="23"/>
        <end position="213"/>
    </location>
</feature>
<keyword evidence="3" id="KW-1185">Reference proteome</keyword>
<dbReference type="Proteomes" id="UP001606210">
    <property type="component" value="Unassembled WGS sequence"/>
</dbReference>
<organism evidence="2 3">
    <name type="scientific">Pelomonas parva</name>
    <dbReference type="NCBI Taxonomy" id="3299032"/>
    <lineage>
        <taxon>Bacteria</taxon>
        <taxon>Pseudomonadati</taxon>
        <taxon>Pseudomonadota</taxon>
        <taxon>Betaproteobacteria</taxon>
        <taxon>Burkholderiales</taxon>
        <taxon>Sphaerotilaceae</taxon>
        <taxon>Roseateles</taxon>
    </lineage>
</organism>
<gene>
    <name evidence="2" type="ORF">ACG00Y_13775</name>
</gene>
<comment type="caution">
    <text evidence="2">The sequence shown here is derived from an EMBL/GenBank/DDBJ whole genome shotgun (WGS) entry which is preliminary data.</text>
</comment>
<dbReference type="RefSeq" id="WP_394479695.1">
    <property type="nucleotide sequence ID" value="NZ_JBIGHV010000005.1"/>
</dbReference>
<evidence type="ECO:0008006" key="4">
    <source>
        <dbReference type="Google" id="ProtNLM"/>
    </source>
</evidence>
<feature type="signal peptide" evidence="1">
    <location>
        <begin position="1"/>
        <end position="22"/>
    </location>
</feature>
<evidence type="ECO:0000313" key="3">
    <source>
        <dbReference type="Proteomes" id="UP001606210"/>
    </source>
</evidence>